<dbReference type="SUPFAM" id="SSF103039">
    <property type="entry name" value="CheC-like"/>
    <property type="match status" value="1"/>
</dbReference>
<name>A0ABR5SG95_9BACT</name>
<keyword evidence="3" id="KW-1185">Reference proteome</keyword>
<evidence type="ECO:0000256" key="1">
    <source>
        <dbReference type="ARBA" id="ARBA00022500"/>
    </source>
</evidence>
<protein>
    <submittedName>
        <fullName evidence="2">Chemotaxis protein</fullName>
    </submittedName>
</protein>
<dbReference type="InterPro" id="IPR028976">
    <property type="entry name" value="CheC-like_sf"/>
</dbReference>
<proteinExistence type="predicted"/>
<organism evidence="2 3">
    <name type="scientific">Candidatus Magnetominusculus xianensis</name>
    <dbReference type="NCBI Taxonomy" id="1748249"/>
    <lineage>
        <taxon>Bacteria</taxon>
        <taxon>Pseudomonadati</taxon>
        <taxon>Nitrospirota</taxon>
        <taxon>Nitrospiria</taxon>
        <taxon>Nitrospirales</taxon>
        <taxon>Nitrospiraceae</taxon>
        <taxon>Candidatus Magnetominusculus</taxon>
    </lineage>
</organism>
<dbReference type="RefSeq" id="WP_085052293.1">
    <property type="nucleotide sequence ID" value="NZ_LNQR01000060.1"/>
</dbReference>
<reference evidence="2 3" key="1">
    <citation type="submission" date="2015-11" db="EMBL/GenBank/DDBJ databases">
        <authorList>
            <person name="Lin W."/>
        </authorList>
    </citation>
    <scope>NUCLEOTIDE SEQUENCE [LARGE SCALE GENOMIC DNA]</scope>
    <source>
        <strain evidence="2 3">HCH-1</strain>
    </source>
</reference>
<evidence type="ECO:0000313" key="3">
    <source>
        <dbReference type="Proteomes" id="UP000060487"/>
    </source>
</evidence>
<dbReference type="Gene3D" id="3.40.1550.10">
    <property type="entry name" value="CheC-like"/>
    <property type="match status" value="1"/>
</dbReference>
<dbReference type="CDD" id="cd17910">
    <property type="entry name" value="CheC_ClassII"/>
    <property type="match status" value="1"/>
</dbReference>
<comment type="caution">
    <text evidence="2">The sequence shown here is derived from an EMBL/GenBank/DDBJ whole genome shotgun (WGS) entry which is preliminary data.</text>
</comment>
<keyword evidence="1" id="KW-0145">Chemotaxis</keyword>
<accession>A0ABR5SG95</accession>
<gene>
    <name evidence="2" type="ORF">ASN18_1674</name>
</gene>
<dbReference type="Proteomes" id="UP000060487">
    <property type="component" value="Unassembled WGS sequence"/>
</dbReference>
<dbReference type="EMBL" id="LNQR01000060">
    <property type="protein sequence ID" value="KWT85540.1"/>
    <property type="molecule type" value="Genomic_DNA"/>
</dbReference>
<sequence length="214" mass="23897">MLKISLSEDEQDLLRETFNLALGQAGDRLARLLSSFVDLAVPNIGILEAEKVADKILKDTVFSQSDLVTALRQSYDVPGARIDGEAIVIFNDQAIQTAAGVFGIDNVADHSQEIEIMLELTNIIAGACLNGIANQLFNKDMSFTPPVVQADRVNLTKFVYSTFQRTQLKWDYTLMVMIAFNLKDQRFKSDLVIFISERSIESVQRALQTMLSEM</sequence>
<evidence type="ECO:0000313" key="2">
    <source>
        <dbReference type="EMBL" id="KWT85540.1"/>
    </source>
</evidence>